<sequence>MKKFDLWVKNYVNLQMSNSFRYVTRHYSLQSKNIGKSLRVMPGKG</sequence>
<reference evidence="1" key="1">
    <citation type="submission" date="2018-05" db="EMBL/GenBank/DDBJ databases">
        <authorList>
            <person name="Lanie J.A."/>
            <person name="Ng W.-L."/>
            <person name="Kazmierczak K.M."/>
            <person name="Andrzejewski T.M."/>
            <person name="Davidsen T.M."/>
            <person name="Wayne K.J."/>
            <person name="Tettelin H."/>
            <person name="Glass J.I."/>
            <person name="Rusch D."/>
            <person name="Podicherti R."/>
            <person name="Tsui H.-C.T."/>
            <person name="Winkler M.E."/>
        </authorList>
    </citation>
    <scope>NUCLEOTIDE SEQUENCE</scope>
</reference>
<organism evidence="1">
    <name type="scientific">marine metagenome</name>
    <dbReference type="NCBI Taxonomy" id="408172"/>
    <lineage>
        <taxon>unclassified sequences</taxon>
        <taxon>metagenomes</taxon>
        <taxon>ecological metagenomes</taxon>
    </lineage>
</organism>
<dbReference type="AlphaFoldDB" id="A0A382Z255"/>
<evidence type="ECO:0000313" key="1">
    <source>
        <dbReference type="EMBL" id="SVD89523.1"/>
    </source>
</evidence>
<feature type="non-terminal residue" evidence="1">
    <location>
        <position position="45"/>
    </location>
</feature>
<proteinExistence type="predicted"/>
<accession>A0A382Z255</accession>
<gene>
    <name evidence="1" type="ORF">METZ01_LOCUS442377</name>
</gene>
<name>A0A382Z255_9ZZZZ</name>
<dbReference type="EMBL" id="UINC01180366">
    <property type="protein sequence ID" value="SVD89523.1"/>
    <property type="molecule type" value="Genomic_DNA"/>
</dbReference>
<protein>
    <submittedName>
        <fullName evidence="1">Uncharacterized protein</fullName>
    </submittedName>
</protein>